<evidence type="ECO:0000313" key="15">
    <source>
        <dbReference type="EMBL" id="PRJ26656.1"/>
    </source>
</evidence>
<dbReference type="Gene3D" id="3.30.1300.30">
    <property type="entry name" value="GSPII I/J protein-like"/>
    <property type="match status" value="1"/>
</dbReference>
<organism evidence="15">
    <name type="scientific">Haemophilus influenzae</name>
    <dbReference type="NCBI Taxonomy" id="727"/>
    <lineage>
        <taxon>Bacteria</taxon>
        <taxon>Pseudomonadati</taxon>
        <taxon>Pseudomonadota</taxon>
        <taxon>Gammaproteobacteria</taxon>
        <taxon>Pasteurellales</taxon>
        <taxon>Pasteurellaceae</taxon>
        <taxon>Haemophilus</taxon>
    </lineage>
</organism>
<comment type="subcellular location">
    <subcellularLocation>
        <location evidence="2">Cell outer membrane</location>
    </subcellularLocation>
    <subcellularLocation>
        <location evidence="1">Cell surface</location>
    </subcellularLocation>
</comment>
<dbReference type="AlphaFoldDB" id="A0AB37B7X0"/>
<sequence length="245" mass="24428">MPDAKASGVNATALGWNSTASGNGSVSIGHSSQASGNMTTALGTNAQATGENATALGHNARATANGTVSLGKDSKASGENSTVIGAASNVSGKDSVVIGHNSTVSANNSVAIGSNQTVTRDNTVSVGERTVSNIKDGKELSDAVTVRQLNYATQGVENRLTNKVNKLDKKLSAGVASAVAIANIPTVSVPGGAMIGIGVGNFRGQSSLAVGYTRSSDNNKVIFKATAGATSQKDYAVGAGIGFQW</sequence>
<evidence type="ECO:0000256" key="8">
    <source>
        <dbReference type="ARBA" id="ARBA00022927"/>
    </source>
</evidence>
<comment type="similarity">
    <text evidence="3">Belongs to the autotransporter-2 (AT-2) (TC 1.B.40) family.</text>
</comment>
<feature type="domain" description="Trimeric autotransporter adhesin YadA-like head" evidence="13">
    <location>
        <begin position="62"/>
        <end position="87"/>
    </location>
</feature>
<dbReference type="InterPro" id="IPR045584">
    <property type="entry name" value="Pilin-like"/>
</dbReference>
<dbReference type="InterPro" id="IPR008635">
    <property type="entry name" value="Coiled_stalk_dom"/>
</dbReference>
<dbReference type="GO" id="GO:0009279">
    <property type="term" value="C:cell outer membrane"/>
    <property type="evidence" value="ECO:0007669"/>
    <property type="project" value="UniProtKB-SubCell"/>
</dbReference>
<evidence type="ECO:0000259" key="12">
    <source>
        <dbReference type="Pfam" id="PF03895"/>
    </source>
</evidence>
<keyword evidence="9" id="KW-0472">Membrane</keyword>
<accession>A0AB37B7X0</accession>
<feature type="region of interest" description="Disordered" evidence="11">
    <location>
        <begin position="19"/>
        <end position="38"/>
    </location>
</feature>
<keyword evidence="8" id="KW-0653">Protein transport</keyword>
<feature type="domain" description="Trimeric autotransporter adhesin YadA-like C-terminal membrane anchor" evidence="12">
    <location>
        <begin position="186"/>
        <end position="245"/>
    </location>
</feature>
<evidence type="ECO:0000256" key="11">
    <source>
        <dbReference type="SAM" id="MobiDB-lite"/>
    </source>
</evidence>
<evidence type="ECO:0000256" key="10">
    <source>
        <dbReference type="ARBA" id="ARBA00023237"/>
    </source>
</evidence>
<feature type="domain" description="Trimeric autotransporter adhesin YadA-like head" evidence="13">
    <location>
        <begin position="6"/>
        <end position="32"/>
    </location>
</feature>
<dbReference type="SUPFAM" id="SSF101967">
    <property type="entry name" value="Adhesin YadA, collagen-binding domain"/>
    <property type="match status" value="1"/>
</dbReference>
<name>A0AB37B7X0_HAEIF</name>
<feature type="domain" description="Trimeric autotransporter adhesin YadA-like head" evidence="13">
    <location>
        <begin position="34"/>
        <end position="60"/>
    </location>
</feature>
<keyword evidence="7" id="KW-0732">Signal</keyword>
<comment type="caution">
    <text evidence="15">The sequence shown here is derived from an EMBL/GenBank/DDBJ whole genome shotgun (WGS) entry which is preliminary data.</text>
</comment>
<evidence type="ECO:0000256" key="1">
    <source>
        <dbReference type="ARBA" id="ARBA00004241"/>
    </source>
</evidence>
<evidence type="ECO:0000256" key="6">
    <source>
        <dbReference type="ARBA" id="ARBA00022692"/>
    </source>
</evidence>
<keyword evidence="10" id="KW-0998">Cell outer membrane</keyword>
<feature type="domain" description="Trimeric autotransporter adhesin YadA-like head" evidence="13">
    <location>
        <begin position="91"/>
        <end position="115"/>
    </location>
</feature>
<keyword evidence="4" id="KW-0813">Transport</keyword>
<dbReference type="Pfam" id="PF03895">
    <property type="entry name" value="YadA_anchor"/>
    <property type="match status" value="1"/>
</dbReference>
<dbReference type="InterPro" id="IPR011049">
    <property type="entry name" value="Serralysin-like_metalloprot_C"/>
</dbReference>
<keyword evidence="5" id="KW-1134">Transmembrane beta strand</keyword>
<dbReference type="CDD" id="cd12820">
    <property type="entry name" value="LbR_YadA-like"/>
    <property type="match status" value="1"/>
</dbReference>
<reference evidence="15" key="1">
    <citation type="submission" date="2017-04" db="EMBL/GenBank/DDBJ databases">
        <title>Haemophilus influenzae in COPD genome sequencing project.</title>
        <authorList>
            <person name="Murphy T.F."/>
            <person name="Kong Y."/>
            <person name="Nadendla S."/>
            <person name="Tettelin H."/>
            <person name="Pettigrew M."/>
        </authorList>
    </citation>
    <scope>NUCLEOTIDE SEQUENCE [LARGE SCALE GENOMIC DNA]</scope>
    <source>
        <strain evidence="15">39P1H1</strain>
    </source>
</reference>
<evidence type="ECO:0000256" key="4">
    <source>
        <dbReference type="ARBA" id="ARBA00022448"/>
    </source>
</evidence>
<evidence type="ECO:0000256" key="3">
    <source>
        <dbReference type="ARBA" id="ARBA00005848"/>
    </source>
</evidence>
<dbReference type="Pfam" id="PF05662">
    <property type="entry name" value="YadA_stalk"/>
    <property type="match status" value="1"/>
</dbReference>
<evidence type="ECO:0000256" key="2">
    <source>
        <dbReference type="ARBA" id="ARBA00004442"/>
    </source>
</evidence>
<proteinExistence type="inferred from homology"/>
<evidence type="ECO:0000259" key="13">
    <source>
        <dbReference type="Pfam" id="PF05658"/>
    </source>
</evidence>
<dbReference type="EMBL" id="NEBD01000006">
    <property type="protein sequence ID" value="PRJ26656.1"/>
    <property type="molecule type" value="Genomic_DNA"/>
</dbReference>
<evidence type="ECO:0000256" key="9">
    <source>
        <dbReference type="ARBA" id="ARBA00023136"/>
    </source>
</evidence>
<evidence type="ECO:0000256" key="7">
    <source>
        <dbReference type="ARBA" id="ARBA00022729"/>
    </source>
</evidence>
<dbReference type="GO" id="GO:0015031">
    <property type="term" value="P:protein transport"/>
    <property type="evidence" value="ECO:0007669"/>
    <property type="project" value="UniProtKB-KW"/>
</dbReference>
<dbReference type="InterPro" id="IPR005594">
    <property type="entry name" value="YadA_C"/>
</dbReference>
<feature type="domain" description="Trimeric autotransporter adhesin YadA-like stalk" evidence="14">
    <location>
        <begin position="131"/>
        <end position="168"/>
    </location>
</feature>
<dbReference type="GO" id="GO:0009986">
    <property type="term" value="C:cell surface"/>
    <property type="evidence" value="ECO:0007669"/>
    <property type="project" value="UniProtKB-SubCell"/>
</dbReference>
<evidence type="ECO:0000256" key="5">
    <source>
        <dbReference type="ARBA" id="ARBA00022452"/>
    </source>
</evidence>
<evidence type="ECO:0000259" key="14">
    <source>
        <dbReference type="Pfam" id="PF05662"/>
    </source>
</evidence>
<dbReference type="Gene3D" id="2.150.10.10">
    <property type="entry name" value="Serralysin-like metalloprotease, C-terminal"/>
    <property type="match status" value="1"/>
</dbReference>
<gene>
    <name evidence="15" type="primary">yadA_8</name>
    <name evidence="15" type="ORF">BV056_01444</name>
</gene>
<dbReference type="SUPFAM" id="SSF54523">
    <property type="entry name" value="Pili subunits"/>
    <property type="match status" value="1"/>
</dbReference>
<protein>
    <submittedName>
        <fullName evidence="15">Adhesin YadA</fullName>
    </submittedName>
</protein>
<dbReference type="InterPro" id="IPR008640">
    <property type="entry name" value="Adhesin_Head_dom"/>
</dbReference>
<dbReference type="Pfam" id="PF05658">
    <property type="entry name" value="YadA_head"/>
    <property type="match status" value="4"/>
</dbReference>
<keyword evidence="6" id="KW-0812">Transmembrane</keyword>